<dbReference type="EMBL" id="SRLO01000397">
    <property type="protein sequence ID" value="TNN57737.1"/>
    <property type="molecule type" value="Genomic_DNA"/>
</dbReference>
<organism evidence="2 3">
    <name type="scientific">Liparis tanakae</name>
    <name type="common">Tanaka's snailfish</name>
    <dbReference type="NCBI Taxonomy" id="230148"/>
    <lineage>
        <taxon>Eukaryota</taxon>
        <taxon>Metazoa</taxon>
        <taxon>Chordata</taxon>
        <taxon>Craniata</taxon>
        <taxon>Vertebrata</taxon>
        <taxon>Euteleostomi</taxon>
        <taxon>Actinopterygii</taxon>
        <taxon>Neopterygii</taxon>
        <taxon>Teleostei</taxon>
        <taxon>Neoteleostei</taxon>
        <taxon>Acanthomorphata</taxon>
        <taxon>Eupercaria</taxon>
        <taxon>Perciformes</taxon>
        <taxon>Cottioidei</taxon>
        <taxon>Cottales</taxon>
        <taxon>Liparidae</taxon>
        <taxon>Liparis</taxon>
    </lineage>
</organism>
<feature type="region of interest" description="Disordered" evidence="1">
    <location>
        <begin position="119"/>
        <end position="142"/>
    </location>
</feature>
<sequence length="249" mass="27285">MELRLCPELQQGFCRVSRITTADRDRAAAELDSLPLISGSPVFNTAASSVHEMSSKALPVEWLARRRKGGGKLPAAALLSDSLAGATHPIGLLLRVLAELQRFELVHVEHAGKSRRLDKVEQGEDGGMGRGGPGRRKVLDRRKRSEALGALNEIKSRTYFMADINASRQKPFVTVLMGNTNAAIKAAKGTKELQDLVDVSLPVVWSHCNVSAEMPHRALGVNTIFGLRNLELIRNELKPDCIRVDVHMI</sequence>
<name>A0A4Z2GVR4_9TELE</name>
<accession>A0A4Z2GVR4</accession>
<proteinExistence type="predicted"/>
<dbReference type="Proteomes" id="UP000314294">
    <property type="component" value="Unassembled WGS sequence"/>
</dbReference>
<keyword evidence="3" id="KW-1185">Reference proteome</keyword>
<evidence type="ECO:0000313" key="2">
    <source>
        <dbReference type="EMBL" id="TNN57737.1"/>
    </source>
</evidence>
<feature type="compositionally biased region" description="Basic residues" evidence="1">
    <location>
        <begin position="133"/>
        <end position="142"/>
    </location>
</feature>
<evidence type="ECO:0000256" key="1">
    <source>
        <dbReference type="SAM" id="MobiDB-lite"/>
    </source>
</evidence>
<reference evidence="2 3" key="1">
    <citation type="submission" date="2019-03" db="EMBL/GenBank/DDBJ databases">
        <title>First draft genome of Liparis tanakae, snailfish: a comprehensive survey of snailfish specific genes.</title>
        <authorList>
            <person name="Kim W."/>
            <person name="Song I."/>
            <person name="Jeong J.-H."/>
            <person name="Kim D."/>
            <person name="Kim S."/>
            <person name="Ryu S."/>
            <person name="Song J.Y."/>
            <person name="Lee S.K."/>
        </authorList>
    </citation>
    <scope>NUCLEOTIDE SEQUENCE [LARGE SCALE GENOMIC DNA]</scope>
    <source>
        <tissue evidence="2">Muscle</tissue>
    </source>
</reference>
<gene>
    <name evidence="2" type="ORF">EYF80_032015</name>
</gene>
<dbReference type="AlphaFoldDB" id="A0A4Z2GVR4"/>
<comment type="caution">
    <text evidence="2">The sequence shown here is derived from an EMBL/GenBank/DDBJ whole genome shotgun (WGS) entry which is preliminary data.</text>
</comment>
<evidence type="ECO:0000313" key="3">
    <source>
        <dbReference type="Proteomes" id="UP000314294"/>
    </source>
</evidence>
<protein>
    <submittedName>
        <fullName evidence="2">Uncharacterized protein</fullName>
    </submittedName>
</protein>